<proteinExistence type="predicted"/>
<protein>
    <submittedName>
        <fullName evidence="2">Uncharacterized protein</fullName>
    </submittedName>
</protein>
<reference evidence="2" key="1">
    <citation type="journal article" date="2022" name="Int. J. Mol. Sci.">
        <title>Draft Genome of Tanacetum Coccineum: Genomic Comparison of Closely Related Tanacetum-Family Plants.</title>
        <authorList>
            <person name="Yamashiro T."/>
            <person name="Shiraishi A."/>
            <person name="Nakayama K."/>
            <person name="Satake H."/>
        </authorList>
    </citation>
    <scope>NUCLEOTIDE SEQUENCE</scope>
</reference>
<evidence type="ECO:0000313" key="3">
    <source>
        <dbReference type="Proteomes" id="UP001151760"/>
    </source>
</evidence>
<accession>A0ABQ5G0R9</accession>
<keyword evidence="3" id="KW-1185">Reference proteome</keyword>
<evidence type="ECO:0000256" key="1">
    <source>
        <dbReference type="SAM" id="MobiDB-lite"/>
    </source>
</evidence>
<dbReference type="EMBL" id="BQNB010017965">
    <property type="protein sequence ID" value="GJT69182.1"/>
    <property type="molecule type" value="Genomic_DNA"/>
</dbReference>
<sequence>MSRANPQATVIFEKQLVPRANRLIIRKNNQRVTSDSNITNTMLRFVVGILKHHKPVSLTATVPMPPPDSNKPYTKPPTEKQIMSFIKTLRYDEDPKTSMTFVSTFVATRLRQPWRAILSDKFEWQAVDRTTKKTKLSKLLYTCFTKIIIDHFLSCNKSIPRRSDSEMHSEGDQEANVPSAFNKNVMPRKTRSLIIVDNIVQEPIVVALAKSISIEEQRYQQREIMTQLRLDRQIDKDVEDTYAEWG</sequence>
<organism evidence="2 3">
    <name type="scientific">Tanacetum coccineum</name>
    <dbReference type="NCBI Taxonomy" id="301880"/>
    <lineage>
        <taxon>Eukaryota</taxon>
        <taxon>Viridiplantae</taxon>
        <taxon>Streptophyta</taxon>
        <taxon>Embryophyta</taxon>
        <taxon>Tracheophyta</taxon>
        <taxon>Spermatophyta</taxon>
        <taxon>Magnoliopsida</taxon>
        <taxon>eudicotyledons</taxon>
        <taxon>Gunneridae</taxon>
        <taxon>Pentapetalae</taxon>
        <taxon>asterids</taxon>
        <taxon>campanulids</taxon>
        <taxon>Asterales</taxon>
        <taxon>Asteraceae</taxon>
        <taxon>Asteroideae</taxon>
        <taxon>Anthemideae</taxon>
        <taxon>Anthemidinae</taxon>
        <taxon>Tanacetum</taxon>
    </lineage>
</organism>
<gene>
    <name evidence="2" type="ORF">Tco_1028468</name>
</gene>
<evidence type="ECO:0000313" key="2">
    <source>
        <dbReference type="EMBL" id="GJT69182.1"/>
    </source>
</evidence>
<dbReference type="Proteomes" id="UP001151760">
    <property type="component" value="Unassembled WGS sequence"/>
</dbReference>
<comment type="caution">
    <text evidence="2">The sequence shown here is derived from an EMBL/GenBank/DDBJ whole genome shotgun (WGS) entry which is preliminary data.</text>
</comment>
<name>A0ABQ5G0R9_9ASTR</name>
<reference evidence="2" key="2">
    <citation type="submission" date="2022-01" db="EMBL/GenBank/DDBJ databases">
        <authorList>
            <person name="Yamashiro T."/>
            <person name="Shiraishi A."/>
            <person name="Satake H."/>
            <person name="Nakayama K."/>
        </authorList>
    </citation>
    <scope>NUCLEOTIDE SEQUENCE</scope>
</reference>
<feature type="region of interest" description="Disordered" evidence="1">
    <location>
        <begin position="58"/>
        <end position="77"/>
    </location>
</feature>